<dbReference type="InterPro" id="IPR013108">
    <property type="entry name" value="Amidohydro_3"/>
</dbReference>
<proteinExistence type="predicted"/>
<organism evidence="2 3">
    <name type="scientific">Acuticoccus mangrovi</name>
    <dbReference type="NCBI Taxonomy" id="2796142"/>
    <lineage>
        <taxon>Bacteria</taxon>
        <taxon>Pseudomonadati</taxon>
        <taxon>Pseudomonadota</taxon>
        <taxon>Alphaproteobacteria</taxon>
        <taxon>Hyphomicrobiales</taxon>
        <taxon>Amorphaceae</taxon>
        <taxon>Acuticoccus</taxon>
    </lineage>
</organism>
<dbReference type="RefSeq" id="WP_198884695.1">
    <property type="nucleotide sequence ID" value="NZ_JAEKJA010000040.1"/>
</dbReference>
<accession>A0A934MJE2</accession>
<dbReference type="SUPFAM" id="SSF51338">
    <property type="entry name" value="Composite domain of metallo-dependent hydrolases"/>
    <property type="match status" value="1"/>
</dbReference>
<dbReference type="EMBL" id="JAEKJA010000040">
    <property type="protein sequence ID" value="MBJ3778795.1"/>
    <property type="molecule type" value="Genomic_DNA"/>
</dbReference>
<dbReference type="Proteomes" id="UP000609531">
    <property type="component" value="Unassembled WGS sequence"/>
</dbReference>
<dbReference type="InterPro" id="IPR052349">
    <property type="entry name" value="Metallo-hydrolase_Enzymes"/>
</dbReference>
<evidence type="ECO:0000313" key="3">
    <source>
        <dbReference type="Proteomes" id="UP000609531"/>
    </source>
</evidence>
<dbReference type="AlphaFoldDB" id="A0A934MJE2"/>
<gene>
    <name evidence="2" type="ORF">JCR33_24050</name>
</gene>
<dbReference type="NCBIfam" id="NF004636">
    <property type="entry name" value="PRK05985.1"/>
    <property type="match status" value="1"/>
</dbReference>
<keyword evidence="3" id="KW-1185">Reference proteome</keyword>
<dbReference type="PANTHER" id="PTHR32027">
    <property type="entry name" value="CYTOSINE DEAMINASE"/>
    <property type="match status" value="1"/>
</dbReference>
<dbReference type="SUPFAM" id="SSF51556">
    <property type="entry name" value="Metallo-dependent hydrolases"/>
    <property type="match status" value="1"/>
</dbReference>
<name>A0A934MJE2_9HYPH</name>
<sequence length="414" mass="43140">MTFGTLLKDARLPDGRMADIALDGGTIAAVTECGAITSTDVPTIDIAGACVLPGLVDGHMHLDKTLMGLPWVPHQAKPFRMSRIETDKWLLPSLDLDTKARALNLIDRCISFGTAHIRTHVDIDLEGKLTKLAAVLEAREEAKDKATVQIVAFPQSGVSRRPGTLELLDAALAEGADLIGGIDPCEIDRDPKGQLDGIFALAEKYGVGVDIHLHEAGELGLFNVQEITERTRVLGLAGKVTISHGFCLGGVAESRFKAAAEAMGEAGVMVCTHGAAGLPLPPIMGLREAGVNVFAGNDDVRDSWSPYGDGDMLARAALIGWRADLRTDEGVLVAFDLASAAGAKAIGIEGYGVAKGCRADFFTVAASGAPEAVGGHPPRDLVVFNGNLVARGEKPLATPVPLASLAEGPVAAVA</sequence>
<dbReference type="CDD" id="cd01293">
    <property type="entry name" value="Bact_CD"/>
    <property type="match status" value="1"/>
</dbReference>
<evidence type="ECO:0000313" key="2">
    <source>
        <dbReference type="EMBL" id="MBJ3778795.1"/>
    </source>
</evidence>
<protein>
    <submittedName>
        <fullName evidence="2">Amidohydrolase family protein</fullName>
    </submittedName>
</protein>
<comment type="caution">
    <text evidence="2">The sequence shown here is derived from an EMBL/GenBank/DDBJ whole genome shotgun (WGS) entry which is preliminary data.</text>
</comment>
<dbReference type="InterPro" id="IPR032466">
    <property type="entry name" value="Metal_Hydrolase"/>
</dbReference>
<dbReference type="Gene3D" id="2.30.40.10">
    <property type="entry name" value="Urease, subunit C, domain 1"/>
    <property type="match status" value="1"/>
</dbReference>
<dbReference type="PANTHER" id="PTHR32027:SF9">
    <property type="entry name" value="BLL3847 PROTEIN"/>
    <property type="match status" value="1"/>
</dbReference>
<dbReference type="InterPro" id="IPR011059">
    <property type="entry name" value="Metal-dep_hydrolase_composite"/>
</dbReference>
<dbReference type="GO" id="GO:0016814">
    <property type="term" value="F:hydrolase activity, acting on carbon-nitrogen (but not peptide) bonds, in cyclic amidines"/>
    <property type="evidence" value="ECO:0007669"/>
    <property type="project" value="TreeGrafter"/>
</dbReference>
<dbReference type="Gene3D" id="3.20.20.140">
    <property type="entry name" value="Metal-dependent hydrolases"/>
    <property type="match status" value="1"/>
</dbReference>
<evidence type="ECO:0000259" key="1">
    <source>
        <dbReference type="Pfam" id="PF07969"/>
    </source>
</evidence>
<feature type="domain" description="Amidohydrolase 3" evidence="1">
    <location>
        <begin position="43"/>
        <end position="386"/>
    </location>
</feature>
<reference evidence="2" key="1">
    <citation type="submission" date="2020-12" db="EMBL/GenBank/DDBJ databases">
        <title>Bacterial taxonomy.</title>
        <authorList>
            <person name="Pan X."/>
        </authorList>
    </citation>
    <scope>NUCLEOTIDE SEQUENCE</scope>
    <source>
        <strain evidence="2">B2012</strain>
    </source>
</reference>
<dbReference type="Pfam" id="PF07969">
    <property type="entry name" value="Amidohydro_3"/>
    <property type="match status" value="1"/>
</dbReference>